<comment type="caution">
    <text evidence="1">The sequence shown here is derived from an EMBL/GenBank/DDBJ whole genome shotgun (WGS) entry which is preliminary data.</text>
</comment>
<gene>
    <name evidence="2" type="ORF">HINF_LOCUS61656</name>
    <name evidence="1" type="ORF">HINF_LOCUS61865</name>
</gene>
<reference evidence="2 3" key="2">
    <citation type="submission" date="2024-07" db="EMBL/GenBank/DDBJ databases">
        <authorList>
            <person name="Akdeniz Z."/>
        </authorList>
    </citation>
    <scope>NUCLEOTIDE SEQUENCE [LARGE SCALE GENOMIC DNA]</scope>
</reference>
<dbReference type="EMBL" id="CAXDID020000371">
    <property type="protein sequence ID" value="CAL6083298.1"/>
    <property type="molecule type" value="Genomic_DNA"/>
</dbReference>
<name>A0AA86RB88_9EUKA</name>
<reference evidence="1" key="1">
    <citation type="submission" date="2023-06" db="EMBL/GenBank/DDBJ databases">
        <authorList>
            <person name="Kurt Z."/>
        </authorList>
    </citation>
    <scope>NUCLEOTIDE SEQUENCE</scope>
</reference>
<evidence type="ECO:0000313" key="3">
    <source>
        <dbReference type="Proteomes" id="UP001642409"/>
    </source>
</evidence>
<evidence type="ECO:0000313" key="1">
    <source>
        <dbReference type="EMBL" id="CAI9974220.1"/>
    </source>
</evidence>
<dbReference type="EMBL" id="CATOUU010001140">
    <property type="protein sequence ID" value="CAI9974220.1"/>
    <property type="molecule type" value="Genomic_DNA"/>
</dbReference>
<evidence type="ECO:0000313" key="2">
    <source>
        <dbReference type="EMBL" id="CAL6083298.1"/>
    </source>
</evidence>
<proteinExistence type="predicted"/>
<protein>
    <submittedName>
        <fullName evidence="2">Hypothetical_protein</fullName>
    </submittedName>
</protein>
<organism evidence="1">
    <name type="scientific">Hexamita inflata</name>
    <dbReference type="NCBI Taxonomy" id="28002"/>
    <lineage>
        <taxon>Eukaryota</taxon>
        <taxon>Metamonada</taxon>
        <taxon>Diplomonadida</taxon>
        <taxon>Hexamitidae</taxon>
        <taxon>Hexamitinae</taxon>
        <taxon>Hexamita</taxon>
    </lineage>
</organism>
<sequence length="161" mass="18872">MAHIIHPDKLERTLAKQEEIQMELRMPNKTTNILSQLQNVQIAFQRKATTQNRKQDNQFTRQSMTIFPGLSLDQMRNNANTITRNSPTQPKAVINKKIQRIQITFQKRTQKVSKQNRQFMALLPKVIILTKQETTPIQQHAVINKRSPKYTSLVWKQTKIL</sequence>
<dbReference type="Proteomes" id="UP001642409">
    <property type="component" value="Unassembled WGS sequence"/>
</dbReference>
<keyword evidence="3" id="KW-1185">Reference proteome</keyword>
<accession>A0AA86RB88</accession>
<dbReference type="AlphaFoldDB" id="A0AA86RB88"/>